<dbReference type="EMBL" id="JAUYVI010000003">
    <property type="protein sequence ID" value="MDQ7248215.1"/>
    <property type="molecule type" value="Genomic_DNA"/>
</dbReference>
<evidence type="ECO:0000313" key="2">
    <source>
        <dbReference type="EMBL" id="MDQ7248215.1"/>
    </source>
</evidence>
<keyword evidence="3" id="KW-1185">Reference proteome</keyword>
<comment type="caution">
    <text evidence="2">The sequence shown here is derived from an EMBL/GenBank/DDBJ whole genome shotgun (WGS) entry which is preliminary data.</text>
</comment>
<evidence type="ECO:0008006" key="4">
    <source>
        <dbReference type="Google" id="ProtNLM"/>
    </source>
</evidence>
<name>A0ABU0YKF4_9PROT</name>
<keyword evidence="1" id="KW-1133">Transmembrane helix</keyword>
<dbReference type="Proteomes" id="UP001230156">
    <property type="component" value="Unassembled WGS sequence"/>
</dbReference>
<evidence type="ECO:0000256" key="1">
    <source>
        <dbReference type="SAM" id="Phobius"/>
    </source>
</evidence>
<proteinExistence type="predicted"/>
<keyword evidence="1" id="KW-0812">Transmembrane</keyword>
<protein>
    <recommendedName>
        <fullName evidence="4">PEP-CTERM sorting domain-containing protein</fullName>
    </recommendedName>
</protein>
<organism evidence="2 3">
    <name type="scientific">Dongia sedimenti</name>
    <dbReference type="NCBI Taxonomy" id="3064282"/>
    <lineage>
        <taxon>Bacteria</taxon>
        <taxon>Pseudomonadati</taxon>
        <taxon>Pseudomonadota</taxon>
        <taxon>Alphaproteobacteria</taxon>
        <taxon>Rhodospirillales</taxon>
        <taxon>Dongiaceae</taxon>
        <taxon>Dongia</taxon>
    </lineage>
</organism>
<dbReference type="RefSeq" id="WP_379955664.1">
    <property type="nucleotide sequence ID" value="NZ_JAUYVI010000003.1"/>
</dbReference>
<reference evidence="3" key="1">
    <citation type="submission" date="2023-08" db="EMBL/GenBank/DDBJ databases">
        <title>Rhodospirillaceae gen. nov., a novel taxon isolated from the Yangtze River Yuezi River estuary sludge.</title>
        <authorList>
            <person name="Ruan L."/>
        </authorList>
    </citation>
    <scope>NUCLEOTIDE SEQUENCE [LARGE SCALE GENOMIC DNA]</scope>
    <source>
        <strain evidence="3">R-7</strain>
    </source>
</reference>
<sequence length="198" mass="19906">MVENPKDRELTMRRLAGIVVAFMFVLVLGGRGASALPIDLGTLTSGNAVAFSFSATATGLSSQEFTFTLTAPSVIVTTATNIMAPGIFEAVNFSMQLSGPGGFAVGILGGSPLVKVLNAFDILGSLAAPGSYTLLIDMYRDPAGPGAPAGLIAGSVVAASAPAVATTPIPGAVLMLLTGMGALGGLAWRRRRIAGPLS</sequence>
<feature type="transmembrane region" description="Helical" evidence="1">
    <location>
        <begin position="169"/>
        <end position="188"/>
    </location>
</feature>
<keyword evidence="1" id="KW-0472">Membrane</keyword>
<gene>
    <name evidence="2" type="ORF">Q8A70_11090</name>
</gene>
<evidence type="ECO:0000313" key="3">
    <source>
        <dbReference type="Proteomes" id="UP001230156"/>
    </source>
</evidence>
<accession>A0ABU0YKF4</accession>